<protein>
    <submittedName>
        <fullName evidence="1">Uncharacterized protein</fullName>
    </submittedName>
</protein>
<organism evidence="1 2">
    <name type="scientific">Faecalispora sporosphaeroides</name>
    <dbReference type="NCBI Taxonomy" id="1549"/>
    <lineage>
        <taxon>Bacteria</taxon>
        <taxon>Bacillati</taxon>
        <taxon>Bacillota</taxon>
        <taxon>Clostridia</taxon>
        <taxon>Eubacteriales</taxon>
        <taxon>Oscillospiraceae</taxon>
        <taxon>Faecalispora</taxon>
    </lineage>
</organism>
<comment type="caution">
    <text evidence="1">The sequence shown here is derived from an EMBL/GenBank/DDBJ whole genome shotgun (WGS) entry which is preliminary data.</text>
</comment>
<sequence>MLKNVFCKLINQSYRQAALLRAHESALKMPADSRDCWAYFQMKFGEWRFSLERLFSSFRRCIQELFPKRIPKVSFGEPLLTFAS</sequence>
<dbReference type="AlphaFoldDB" id="A0A928KUR6"/>
<evidence type="ECO:0000313" key="2">
    <source>
        <dbReference type="Proteomes" id="UP000754750"/>
    </source>
</evidence>
<dbReference type="EMBL" id="SVNY01000007">
    <property type="protein sequence ID" value="MBE6834408.1"/>
    <property type="molecule type" value="Genomic_DNA"/>
</dbReference>
<reference evidence="1" key="1">
    <citation type="submission" date="2019-04" db="EMBL/GenBank/DDBJ databases">
        <title>Evolution of Biomass-Degrading Anaerobic Consortia Revealed by Metagenomics.</title>
        <authorList>
            <person name="Peng X."/>
        </authorList>
    </citation>
    <scope>NUCLEOTIDE SEQUENCE</scope>
    <source>
        <strain evidence="1">SIG551</strain>
    </source>
</reference>
<name>A0A928KUR6_9FIRM</name>
<proteinExistence type="predicted"/>
<gene>
    <name evidence="1" type="ORF">E7512_12680</name>
</gene>
<evidence type="ECO:0000313" key="1">
    <source>
        <dbReference type="EMBL" id="MBE6834408.1"/>
    </source>
</evidence>
<accession>A0A928KUR6</accession>
<dbReference type="Proteomes" id="UP000754750">
    <property type="component" value="Unassembled WGS sequence"/>
</dbReference>